<reference evidence="5" key="1">
    <citation type="submission" date="2022-03" db="EMBL/GenBank/DDBJ databases">
        <title>Draft Genome Sequence of Firmicute Strain S0AB, a Heterotrophic Iron/Sulfur-Oxidizing Extreme Acidophile.</title>
        <authorList>
            <person name="Vergara E."/>
            <person name="Pakostova E."/>
            <person name="Johnson D.B."/>
            <person name="Holmes D.S."/>
        </authorList>
    </citation>
    <scope>NUCLEOTIDE SEQUENCE</scope>
    <source>
        <strain evidence="5">S0AB</strain>
    </source>
</reference>
<evidence type="ECO:0000256" key="2">
    <source>
        <dbReference type="ARBA" id="ARBA00023125"/>
    </source>
</evidence>
<keyword evidence="6" id="KW-1185">Reference proteome</keyword>
<dbReference type="PANTHER" id="PTHR30146:SF109">
    <property type="entry name" value="HTH-TYPE TRANSCRIPTIONAL REGULATOR GALS"/>
    <property type="match status" value="1"/>
</dbReference>
<dbReference type="CDD" id="cd06267">
    <property type="entry name" value="PBP1_LacI_sugar_binding-like"/>
    <property type="match status" value="1"/>
</dbReference>
<dbReference type="Gene3D" id="3.40.50.2300">
    <property type="match status" value="2"/>
</dbReference>
<accession>A0A9X1VAD0</accession>
<keyword evidence="2" id="KW-0238">DNA-binding</keyword>
<dbReference type="InterPro" id="IPR028082">
    <property type="entry name" value="Peripla_BP_I"/>
</dbReference>
<dbReference type="PANTHER" id="PTHR30146">
    <property type="entry name" value="LACI-RELATED TRANSCRIPTIONAL REPRESSOR"/>
    <property type="match status" value="1"/>
</dbReference>
<evidence type="ECO:0000313" key="6">
    <source>
        <dbReference type="Proteomes" id="UP001139263"/>
    </source>
</evidence>
<dbReference type="CDD" id="cd01392">
    <property type="entry name" value="HTH_LacI"/>
    <property type="match status" value="1"/>
</dbReference>
<keyword evidence="1" id="KW-0805">Transcription regulation</keyword>
<dbReference type="InterPro" id="IPR010982">
    <property type="entry name" value="Lambda_DNA-bd_dom_sf"/>
</dbReference>
<evidence type="ECO:0000256" key="3">
    <source>
        <dbReference type="ARBA" id="ARBA00023163"/>
    </source>
</evidence>
<protein>
    <submittedName>
        <fullName evidence="5">HTH-type transcriptional repressor ExuR</fullName>
    </submittedName>
</protein>
<comment type="caution">
    <text evidence="5">The sequence shown here is derived from an EMBL/GenBank/DDBJ whole genome shotgun (WGS) entry which is preliminary data.</text>
</comment>
<name>A0A9X1VAD0_9BACL</name>
<gene>
    <name evidence="5" type="primary">exuR</name>
    <name evidence="5" type="ORF">MM817_00591</name>
</gene>
<dbReference type="AlphaFoldDB" id="A0A9X1VAD0"/>
<evidence type="ECO:0000256" key="1">
    <source>
        <dbReference type="ARBA" id="ARBA00023015"/>
    </source>
</evidence>
<sequence>MATIRDVAKRAGVSVAAVSRAFNNYPDINADTKANILRIAEELRFYPSATARNLVTHRSNTIGVVYPSLDGTGLRHPFIGHLLNVFKDAIGEQGYDMMLLSNRRAPFDRWGILDRIKHRDLDGVLLIGTPEEAVDELMQIDIPMVGLDYVVTGPKVGSVTSDNRRAIQDLVHVLYHHGYRKFGFLHGPLKIPVAVERLQGFYSGLQEVGIAPCSEWIQNGLFTLEGGQAAMEKILSSKEWPDVVISSADVCAIGAMQIMHSRGIDIPDQISLVGFDDIEAASYIYPQLTTISQDKEQMGQLAAEVLFRLIRSKSDDLPLHYVVPTKLMVRQSTRPL</sequence>
<evidence type="ECO:0000313" key="5">
    <source>
        <dbReference type="EMBL" id="MCI0182332.1"/>
    </source>
</evidence>
<dbReference type="RefSeq" id="WP_241711935.1">
    <property type="nucleotide sequence ID" value="NZ_JALBUF010000001.1"/>
</dbReference>
<keyword evidence="3" id="KW-0804">Transcription</keyword>
<dbReference type="SUPFAM" id="SSF47413">
    <property type="entry name" value="lambda repressor-like DNA-binding domains"/>
    <property type="match status" value="1"/>
</dbReference>
<feature type="domain" description="HTH lacI-type" evidence="4">
    <location>
        <begin position="2"/>
        <end position="56"/>
    </location>
</feature>
<dbReference type="InterPro" id="IPR046335">
    <property type="entry name" value="LacI/GalR-like_sensor"/>
</dbReference>
<dbReference type="EMBL" id="JALBUF010000001">
    <property type="protein sequence ID" value="MCI0182332.1"/>
    <property type="molecule type" value="Genomic_DNA"/>
</dbReference>
<dbReference type="Proteomes" id="UP001139263">
    <property type="component" value="Unassembled WGS sequence"/>
</dbReference>
<dbReference type="PROSITE" id="PS50932">
    <property type="entry name" value="HTH_LACI_2"/>
    <property type="match status" value="1"/>
</dbReference>
<dbReference type="SUPFAM" id="SSF53822">
    <property type="entry name" value="Periplasmic binding protein-like I"/>
    <property type="match status" value="1"/>
</dbReference>
<dbReference type="Pfam" id="PF13377">
    <property type="entry name" value="Peripla_BP_3"/>
    <property type="match status" value="1"/>
</dbReference>
<dbReference type="GO" id="GO:0003700">
    <property type="term" value="F:DNA-binding transcription factor activity"/>
    <property type="evidence" value="ECO:0007669"/>
    <property type="project" value="TreeGrafter"/>
</dbReference>
<evidence type="ECO:0000259" key="4">
    <source>
        <dbReference type="PROSITE" id="PS50932"/>
    </source>
</evidence>
<proteinExistence type="predicted"/>
<dbReference type="InterPro" id="IPR000843">
    <property type="entry name" value="HTH_LacI"/>
</dbReference>
<dbReference type="GO" id="GO:0000976">
    <property type="term" value="F:transcription cis-regulatory region binding"/>
    <property type="evidence" value="ECO:0007669"/>
    <property type="project" value="TreeGrafter"/>
</dbReference>
<dbReference type="SMART" id="SM00354">
    <property type="entry name" value="HTH_LACI"/>
    <property type="match status" value="1"/>
</dbReference>
<dbReference type="Gene3D" id="1.10.260.40">
    <property type="entry name" value="lambda repressor-like DNA-binding domains"/>
    <property type="match status" value="1"/>
</dbReference>
<dbReference type="Pfam" id="PF00356">
    <property type="entry name" value="LacI"/>
    <property type="match status" value="1"/>
</dbReference>
<organism evidence="5 6">
    <name type="scientific">Sulfoacidibacillus ferrooxidans</name>
    <dbReference type="NCBI Taxonomy" id="2005001"/>
    <lineage>
        <taxon>Bacteria</taxon>
        <taxon>Bacillati</taxon>
        <taxon>Bacillota</taxon>
        <taxon>Bacilli</taxon>
        <taxon>Bacillales</taxon>
        <taxon>Alicyclobacillaceae</taxon>
        <taxon>Sulfoacidibacillus</taxon>
    </lineage>
</organism>